<keyword evidence="3" id="KW-1185">Reference proteome</keyword>
<feature type="signal peptide" evidence="1">
    <location>
        <begin position="1"/>
        <end position="19"/>
    </location>
</feature>
<dbReference type="CDD" id="cd23992">
    <property type="entry name" value="PBP_GOBP"/>
    <property type="match status" value="1"/>
</dbReference>
<dbReference type="SUPFAM" id="SSF47565">
    <property type="entry name" value="Insect pheromone/odorant-binding proteins"/>
    <property type="match status" value="1"/>
</dbReference>
<feature type="chain" id="PRO_5040501982" evidence="1">
    <location>
        <begin position="20"/>
        <end position="128"/>
    </location>
</feature>
<accession>A0A9P0E748</accession>
<protein>
    <submittedName>
        <fullName evidence="2">Uncharacterized protein</fullName>
    </submittedName>
</protein>
<dbReference type="Pfam" id="PF01395">
    <property type="entry name" value="PBP_GOBP"/>
    <property type="match status" value="1"/>
</dbReference>
<name>A0A9P0E748_NEZVI</name>
<evidence type="ECO:0000313" key="3">
    <source>
        <dbReference type="Proteomes" id="UP001152798"/>
    </source>
</evidence>
<dbReference type="GO" id="GO:0005549">
    <property type="term" value="F:odorant binding"/>
    <property type="evidence" value="ECO:0007669"/>
    <property type="project" value="InterPro"/>
</dbReference>
<dbReference type="SMART" id="SM00708">
    <property type="entry name" value="PhBP"/>
    <property type="match status" value="1"/>
</dbReference>
<dbReference type="InterPro" id="IPR006170">
    <property type="entry name" value="PBP/GOBP"/>
</dbReference>
<evidence type="ECO:0000256" key="1">
    <source>
        <dbReference type="SAM" id="SignalP"/>
    </source>
</evidence>
<dbReference type="AlphaFoldDB" id="A0A9P0E748"/>
<dbReference type="Proteomes" id="UP001152798">
    <property type="component" value="Chromosome 1"/>
</dbReference>
<keyword evidence="1" id="KW-0732">Signal</keyword>
<reference evidence="2" key="1">
    <citation type="submission" date="2022-01" db="EMBL/GenBank/DDBJ databases">
        <authorList>
            <person name="King R."/>
        </authorList>
    </citation>
    <scope>NUCLEOTIDE SEQUENCE</scope>
</reference>
<organism evidence="2 3">
    <name type="scientific">Nezara viridula</name>
    <name type="common">Southern green stink bug</name>
    <name type="synonym">Cimex viridulus</name>
    <dbReference type="NCBI Taxonomy" id="85310"/>
    <lineage>
        <taxon>Eukaryota</taxon>
        <taxon>Metazoa</taxon>
        <taxon>Ecdysozoa</taxon>
        <taxon>Arthropoda</taxon>
        <taxon>Hexapoda</taxon>
        <taxon>Insecta</taxon>
        <taxon>Pterygota</taxon>
        <taxon>Neoptera</taxon>
        <taxon>Paraneoptera</taxon>
        <taxon>Hemiptera</taxon>
        <taxon>Heteroptera</taxon>
        <taxon>Panheteroptera</taxon>
        <taxon>Pentatomomorpha</taxon>
        <taxon>Pentatomoidea</taxon>
        <taxon>Pentatomidae</taxon>
        <taxon>Pentatominae</taxon>
        <taxon>Nezara</taxon>
    </lineage>
</organism>
<sequence length="128" mass="14194">MHLSLLGLVVLLSAHFALSSNHDEIKKACYKETGFESDIEKLNLNDPAIPNAAKCTLACGLEKHGVFKADGSFDIENEKLLIEELIKDEELKKKYMKAISECEPSVKANKCETAYEYTKCVKTKAGVI</sequence>
<dbReference type="Gene3D" id="1.10.238.20">
    <property type="entry name" value="Pheromone/general odorant binding protein domain"/>
    <property type="match status" value="1"/>
</dbReference>
<dbReference type="EMBL" id="OV725077">
    <property type="protein sequence ID" value="CAH1392075.1"/>
    <property type="molecule type" value="Genomic_DNA"/>
</dbReference>
<evidence type="ECO:0000313" key="2">
    <source>
        <dbReference type="EMBL" id="CAH1392075.1"/>
    </source>
</evidence>
<dbReference type="InterPro" id="IPR036728">
    <property type="entry name" value="PBP_GOBP_sf"/>
</dbReference>
<proteinExistence type="predicted"/>
<gene>
    <name evidence="2" type="ORF">NEZAVI_LOCUS2965</name>
</gene>
<dbReference type="OrthoDB" id="6620837at2759"/>